<feature type="transmembrane region" description="Helical" evidence="9">
    <location>
        <begin position="189"/>
        <end position="214"/>
    </location>
</feature>
<dbReference type="GO" id="GO:0022904">
    <property type="term" value="P:respiratory electron transport chain"/>
    <property type="evidence" value="ECO:0007669"/>
    <property type="project" value="TreeGrafter"/>
</dbReference>
<protein>
    <submittedName>
        <fullName evidence="11">Cytochrome o ubiquinol oxidase subunit I</fullName>
    </submittedName>
</protein>
<dbReference type="GO" id="GO:0005886">
    <property type="term" value="C:plasma membrane"/>
    <property type="evidence" value="ECO:0007669"/>
    <property type="project" value="TreeGrafter"/>
</dbReference>
<dbReference type="GO" id="GO:0009486">
    <property type="term" value="F:cytochrome bo3 ubiquinol oxidase activity"/>
    <property type="evidence" value="ECO:0007669"/>
    <property type="project" value="TreeGrafter"/>
</dbReference>
<dbReference type="InterPro" id="IPR023616">
    <property type="entry name" value="Cyt_c_oxase-like_su1_dom"/>
</dbReference>
<keyword evidence="7" id="KW-0408">Iron</keyword>
<feature type="transmembrane region" description="Helical" evidence="9">
    <location>
        <begin position="12"/>
        <end position="35"/>
    </location>
</feature>
<dbReference type="EMBL" id="MFEJ01000012">
    <property type="protein sequence ID" value="OGE80455.1"/>
    <property type="molecule type" value="Genomic_DNA"/>
</dbReference>
<dbReference type="GO" id="GO:0015990">
    <property type="term" value="P:electron transport coupled proton transport"/>
    <property type="evidence" value="ECO:0007669"/>
    <property type="project" value="TreeGrafter"/>
</dbReference>
<sequence>MFGKLTLEALPHQWYTLAGTVSIVLGGIAVAIFLTRRNLWRWLWDEWLTSTDPKKIGIMYIIVAALMLFRGALDAGMILVQQAFFAVGNAGLSADHFQEIFTAHGTIMIFFVTMGFMFGLMNYIIPLQIGARDVAFPFLNTLSLWLYIAGVIFINLFFVIGGDFASTGWLAYPPLSELEFSPGVGVDYWIWSLQISGLGSLLGAINILVTILKLRAPGMTLMKMPMFAWTSLCSMVLIISAFPILTATLALLSLDRLLGMHFFTSDFGGNAMMYINLIWMWGHPEAYILILPSFGIFSEIVATFSYKRLFGYTSMVLATIAITMLSVLVWLHHFFTMGAGANVNAFFGIMTMIIAIPTGIKVFNWIFTMFRGRIKFTTPMYWFLGFIGTFTLGGMTGVLMAIPAADFQLHNSLFLVAHFHNTAIGGALFGIFAGFTYWFPKVMGFKLNERLGKYAFWCWIIGFFMTFVPLYILGFMGATRRLDHYDPATGWQGLFMISALGVGFISFGVAFQILQIIISIRQRKQNLDLSGDPWNGRTLEWTTSSPPPFYNFAITPKVSERDQFWTDKTSKHAPKPIYEDIVMPKNTAMGIYVSAFVFLIGFALVWHIIWLGIVGLIGAIACVIIRTNDPETEYVISAKEIERLEIRNNIR</sequence>
<dbReference type="CDD" id="cd01662">
    <property type="entry name" value="Ubiquinol_Oxidase_I"/>
    <property type="match status" value="1"/>
</dbReference>
<feature type="transmembrane region" description="Helical" evidence="9">
    <location>
        <begin position="144"/>
        <end position="169"/>
    </location>
</feature>
<evidence type="ECO:0000256" key="4">
    <source>
        <dbReference type="ARBA" id="ARBA00022660"/>
    </source>
</evidence>
<reference evidence="11 12" key="1">
    <citation type="journal article" date="2016" name="Nat. Commun.">
        <title>Thousands of microbial genomes shed light on interconnected biogeochemical processes in an aquifer system.</title>
        <authorList>
            <person name="Anantharaman K."/>
            <person name="Brown C.T."/>
            <person name="Hug L.A."/>
            <person name="Sharon I."/>
            <person name="Castelle C.J."/>
            <person name="Probst A.J."/>
            <person name="Thomas B.C."/>
            <person name="Singh A."/>
            <person name="Wilkins M.J."/>
            <person name="Karaoz U."/>
            <person name="Brodie E.L."/>
            <person name="Williams K.H."/>
            <person name="Hubbard S.S."/>
            <person name="Banfield J.F."/>
        </authorList>
    </citation>
    <scope>NUCLEOTIDE SEQUENCE [LARGE SCALE GENOMIC DNA]</scope>
</reference>
<feature type="transmembrane region" description="Helical" evidence="9">
    <location>
        <begin position="422"/>
        <end position="439"/>
    </location>
</feature>
<evidence type="ECO:0000256" key="6">
    <source>
        <dbReference type="ARBA" id="ARBA00022982"/>
    </source>
</evidence>
<dbReference type="PROSITE" id="PS50855">
    <property type="entry name" value="COX1"/>
    <property type="match status" value="1"/>
</dbReference>
<evidence type="ECO:0000256" key="3">
    <source>
        <dbReference type="ARBA" id="ARBA00022617"/>
    </source>
</evidence>
<feature type="transmembrane region" description="Helical" evidence="9">
    <location>
        <begin position="379"/>
        <end position="402"/>
    </location>
</feature>
<feature type="transmembrane region" description="Helical" evidence="9">
    <location>
        <begin position="274"/>
        <end position="297"/>
    </location>
</feature>
<keyword evidence="5" id="KW-0479">Metal-binding</keyword>
<feature type="transmembrane region" description="Helical" evidence="9">
    <location>
        <begin position="56"/>
        <end position="80"/>
    </location>
</feature>
<evidence type="ECO:0000256" key="5">
    <source>
        <dbReference type="ARBA" id="ARBA00022723"/>
    </source>
</evidence>
<keyword evidence="6" id="KW-0249">Electron transport</keyword>
<feature type="transmembrane region" description="Helical" evidence="9">
    <location>
        <begin position="343"/>
        <end position="367"/>
    </location>
</feature>
<evidence type="ECO:0000256" key="7">
    <source>
        <dbReference type="ARBA" id="ARBA00023004"/>
    </source>
</evidence>
<evidence type="ECO:0000259" key="10">
    <source>
        <dbReference type="PROSITE" id="PS50855"/>
    </source>
</evidence>
<dbReference type="SUPFAM" id="SSF81442">
    <property type="entry name" value="Cytochrome c oxidase subunit I-like"/>
    <property type="match status" value="1"/>
</dbReference>
<keyword evidence="2" id="KW-0813">Transport</keyword>
<evidence type="ECO:0000256" key="1">
    <source>
        <dbReference type="ARBA" id="ARBA00009578"/>
    </source>
</evidence>
<comment type="caution">
    <text evidence="11">The sequence shown here is derived from an EMBL/GenBank/DDBJ whole genome shotgun (WGS) entry which is preliminary data.</text>
</comment>
<keyword evidence="9" id="KW-0812">Transmembrane</keyword>
<dbReference type="GO" id="GO:0004129">
    <property type="term" value="F:cytochrome-c oxidase activity"/>
    <property type="evidence" value="ECO:0007669"/>
    <property type="project" value="InterPro"/>
</dbReference>
<feature type="transmembrane region" description="Helical" evidence="9">
    <location>
        <begin position="100"/>
        <end position="124"/>
    </location>
</feature>
<gene>
    <name evidence="11" type="ORF">A2660_03160</name>
</gene>
<feature type="transmembrane region" description="Helical" evidence="9">
    <location>
        <begin position="493"/>
        <end position="514"/>
    </location>
</feature>
<dbReference type="Pfam" id="PF00115">
    <property type="entry name" value="COX1"/>
    <property type="match status" value="1"/>
</dbReference>
<evidence type="ECO:0000256" key="9">
    <source>
        <dbReference type="SAM" id="Phobius"/>
    </source>
</evidence>
<keyword evidence="9" id="KW-1133">Transmembrane helix</keyword>
<dbReference type="PANTHER" id="PTHR10422:SF35">
    <property type="entry name" value="CYTOCHROME BO(3) UBIQUINOL OXIDASE SUBUNIT 1"/>
    <property type="match status" value="1"/>
</dbReference>
<dbReference type="InterPro" id="IPR000883">
    <property type="entry name" value="Cyt_C_Oxase_1"/>
</dbReference>
<dbReference type="PRINTS" id="PR01165">
    <property type="entry name" value="CYCOXIDASEI"/>
</dbReference>
<feature type="transmembrane region" description="Helical" evidence="9">
    <location>
        <begin position="309"/>
        <end position="331"/>
    </location>
</feature>
<keyword evidence="9" id="KW-0472">Membrane</keyword>
<keyword evidence="3" id="KW-0349">Heme</keyword>
<name>A0A1F5NS07_9BACT</name>
<dbReference type="InterPro" id="IPR036927">
    <property type="entry name" value="Cyt_c_oxase-like_su1_sf"/>
</dbReference>
<evidence type="ECO:0000313" key="11">
    <source>
        <dbReference type="EMBL" id="OGE80455.1"/>
    </source>
</evidence>
<comment type="similarity">
    <text evidence="1">Belongs to the heme-copper respiratory oxidase family.</text>
</comment>
<feature type="transmembrane region" description="Helical" evidence="9">
    <location>
        <begin position="226"/>
        <end position="254"/>
    </location>
</feature>
<dbReference type="Proteomes" id="UP000176233">
    <property type="component" value="Unassembled WGS sequence"/>
</dbReference>
<evidence type="ECO:0000256" key="2">
    <source>
        <dbReference type="ARBA" id="ARBA00022448"/>
    </source>
</evidence>
<feature type="domain" description="Cytochrome oxidase subunit I profile" evidence="10">
    <location>
        <begin position="38"/>
        <end position="559"/>
    </location>
</feature>
<keyword evidence="8" id="KW-0186">Copper</keyword>
<feature type="transmembrane region" description="Helical" evidence="9">
    <location>
        <begin position="451"/>
        <end position="473"/>
    </location>
</feature>
<organism evidence="11 12">
    <name type="scientific">Candidatus Doudnabacteria bacterium RIFCSPHIGHO2_01_FULL_45_18</name>
    <dbReference type="NCBI Taxonomy" id="1817823"/>
    <lineage>
        <taxon>Bacteria</taxon>
        <taxon>Candidatus Doudnaibacteriota</taxon>
    </lineage>
</organism>
<dbReference type="PANTHER" id="PTHR10422">
    <property type="entry name" value="CYTOCHROME C OXIDASE SUBUNIT 1"/>
    <property type="match status" value="1"/>
</dbReference>
<dbReference type="GO" id="GO:0046872">
    <property type="term" value="F:metal ion binding"/>
    <property type="evidence" value="ECO:0007669"/>
    <property type="project" value="UniProtKB-KW"/>
</dbReference>
<keyword evidence="4" id="KW-0679">Respiratory chain</keyword>
<dbReference type="GO" id="GO:0020037">
    <property type="term" value="F:heme binding"/>
    <property type="evidence" value="ECO:0007669"/>
    <property type="project" value="InterPro"/>
</dbReference>
<dbReference type="AlphaFoldDB" id="A0A1F5NS07"/>
<accession>A0A1F5NS07</accession>
<dbReference type="GO" id="GO:0009060">
    <property type="term" value="P:aerobic respiration"/>
    <property type="evidence" value="ECO:0007669"/>
    <property type="project" value="InterPro"/>
</dbReference>
<proteinExistence type="inferred from homology"/>
<feature type="transmembrane region" description="Helical" evidence="9">
    <location>
        <begin position="591"/>
        <end position="621"/>
    </location>
</feature>
<evidence type="ECO:0000256" key="8">
    <source>
        <dbReference type="ARBA" id="ARBA00023008"/>
    </source>
</evidence>
<dbReference type="Gene3D" id="1.20.210.10">
    <property type="entry name" value="Cytochrome c oxidase-like, subunit I domain"/>
    <property type="match status" value="1"/>
</dbReference>
<evidence type="ECO:0000313" key="12">
    <source>
        <dbReference type="Proteomes" id="UP000176233"/>
    </source>
</evidence>